<sequence>MSVYTRGWFFDITSSLADDTAAYIAHSGAQPRVIFRARRVPGVYKESMQRYTAYRIGATTQPLWMMYEIGRRMASVMGYYTYLSKNCNLFATAFAHCLLHPGTLASIRDHGPVFIANDLVTLAEEDTLYAERLRRGEKRKVWAKNLGLDVIIRVCFIRYIEDHKRFGRSRFMRSLTPPQRSPWDSREYWWQDEIRAVRIFVILNVHRQDADSAEIVLTVASTMSLPTTHTLYVPNAENSRPDETITSTPGLELGRDEMLLLLIPGMTYQHIEQRARLTSTIRTRRPPPPPRPGAIHFYACDNTAVWSSLRARPQ</sequence>
<evidence type="ECO:0000313" key="2">
    <source>
        <dbReference type="Proteomes" id="UP000218811"/>
    </source>
</evidence>
<evidence type="ECO:0000313" key="1">
    <source>
        <dbReference type="EMBL" id="PCH38294.1"/>
    </source>
</evidence>
<protein>
    <recommendedName>
        <fullName evidence="3">PPPDE domain-containing protein</fullName>
    </recommendedName>
</protein>
<organism evidence="1 2">
    <name type="scientific">Wolfiporia cocos (strain MD-104)</name>
    <name type="common">Brown rot fungus</name>
    <dbReference type="NCBI Taxonomy" id="742152"/>
    <lineage>
        <taxon>Eukaryota</taxon>
        <taxon>Fungi</taxon>
        <taxon>Dikarya</taxon>
        <taxon>Basidiomycota</taxon>
        <taxon>Agaricomycotina</taxon>
        <taxon>Agaricomycetes</taxon>
        <taxon>Polyporales</taxon>
        <taxon>Phaeolaceae</taxon>
        <taxon>Wolfiporia</taxon>
    </lineage>
</organism>
<keyword evidence="2" id="KW-1185">Reference proteome</keyword>
<evidence type="ECO:0008006" key="3">
    <source>
        <dbReference type="Google" id="ProtNLM"/>
    </source>
</evidence>
<gene>
    <name evidence="1" type="ORF">WOLCODRAFT_142492</name>
</gene>
<dbReference type="Proteomes" id="UP000218811">
    <property type="component" value="Unassembled WGS sequence"/>
</dbReference>
<name>A0A2H3JNS2_WOLCO</name>
<proteinExistence type="predicted"/>
<dbReference type="EMBL" id="KB467942">
    <property type="protein sequence ID" value="PCH38294.1"/>
    <property type="molecule type" value="Genomic_DNA"/>
</dbReference>
<accession>A0A2H3JNS2</accession>
<dbReference type="AlphaFoldDB" id="A0A2H3JNS2"/>
<reference evidence="1 2" key="1">
    <citation type="journal article" date="2012" name="Science">
        <title>The Paleozoic origin of enzymatic lignin decomposition reconstructed from 31 fungal genomes.</title>
        <authorList>
            <person name="Floudas D."/>
            <person name="Binder M."/>
            <person name="Riley R."/>
            <person name="Barry K."/>
            <person name="Blanchette R.A."/>
            <person name="Henrissat B."/>
            <person name="Martinez A.T."/>
            <person name="Otillar R."/>
            <person name="Spatafora J.W."/>
            <person name="Yadav J.S."/>
            <person name="Aerts A."/>
            <person name="Benoit I."/>
            <person name="Boyd A."/>
            <person name="Carlson A."/>
            <person name="Copeland A."/>
            <person name="Coutinho P.M."/>
            <person name="de Vries R.P."/>
            <person name="Ferreira P."/>
            <person name="Findley K."/>
            <person name="Foster B."/>
            <person name="Gaskell J."/>
            <person name="Glotzer D."/>
            <person name="Gorecki P."/>
            <person name="Heitman J."/>
            <person name="Hesse C."/>
            <person name="Hori C."/>
            <person name="Igarashi K."/>
            <person name="Jurgens J.A."/>
            <person name="Kallen N."/>
            <person name="Kersten P."/>
            <person name="Kohler A."/>
            <person name="Kuees U."/>
            <person name="Kumar T.K.A."/>
            <person name="Kuo A."/>
            <person name="LaButti K."/>
            <person name="Larrondo L.F."/>
            <person name="Lindquist E."/>
            <person name="Ling A."/>
            <person name="Lombard V."/>
            <person name="Lucas S."/>
            <person name="Lundell T."/>
            <person name="Martin R."/>
            <person name="McLaughlin D.J."/>
            <person name="Morgenstern I."/>
            <person name="Morin E."/>
            <person name="Murat C."/>
            <person name="Nagy L.G."/>
            <person name="Nolan M."/>
            <person name="Ohm R.A."/>
            <person name="Patyshakuliyeva A."/>
            <person name="Rokas A."/>
            <person name="Ruiz-Duenas F.J."/>
            <person name="Sabat G."/>
            <person name="Salamov A."/>
            <person name="Samejima M."/>
            <person name="Schmutz J."/>
            <person name="Slot J.C."/>
            <person name="St John F."/>
            <person name="Stenlid J."/>
            <person name="Sun H."/>
            <person name="Sun S."/>
            <person name="Syed K."/>
            <person name="Tsang A."/>
            <person name="Wiebenga A."/>
            <person name="Young D."/>
            <person name="Pisabarro A."/>
            <person name="Eastwood D.C."/>
            <person name="Martin F."/>
            <person name="Cullen D."/>
            <person name="Grigoriev I.V."/>
            <person name="Hibbett D.S."/>
        </authorList>
    </citation>
    <scope>NUCLEOTIDE SEQUENCE [LARGE SCALE GENOMIC DNA]</scope>
    <source>
        <strain evidence="1 2">MD-104</strain>
    </source>
</reference>